<evidence type="ECO:0000313" key="2">
    <source>
        <dbReference type="Proteomes" id="UP000366872"/>
    </source>
</evidence>
<gene>
    <name evidence="1" type="ORF">PDESU_05696</name>
</gene>
<reference evidence="1 2" key="1">
    <citation type="submission" date="2019-04" db="EMBL/GenBank/DDBJ databases">
        <authorList>
            <person name="Van Vliet M D."/>
        </authorList>
    </citation>
    <scope>NUCLEOTIDE SEQUENCE [LARGE SCALE GENOMIC DNA]</scope>
    <source>
        <strain evidence="1 2">F1</strain>
    </source>
</reference>
<name>A0A6C2UCE7_PONDE</name>
<keyword evidence="2" id="KW-1185">Reference proteome</keyword>
<protein>
    <submittedName>
        <fullName evidence="1">Uncharacterized protein</fullName>
    </submittedName>
</protein>
<dbReference type="AlphaFoldDB" id="A0A6C2UCE7"/>
<proteinExistence type="predicted"/>
<dbReference type="Proteomes" id="UP000366872">
    <property type="component" value="Unassembled WGS sequence"/>
</dbReference>
<evidence type="ECO:0000313" key="1">
    <source>
        <dbReference type="EMBL" id="VGO17101.1"/>
    </source>
</evidence>
<sequence length="171" mass="19598">MAELLVGLVAIMLLVVGLQQISLVSRKSFLAYTNSRMMLAQQLVDPNSDFTEGFVFTDRADPGSDQKNYTGDDRVTVGDDSFYTEGKGFLHMVDYAILNGYLWDYEREDPYYRLSDSAFSQISESFAMQYGVDYQAVDIVPFLNKVMGRDTINLKREIWMPSWSGLREYED</sequence>
<dbReference type="EMBL" id="CAAHFG010000004">
    <property type="protein sequence ID" value="VGO17101.1"/>
    <property type="molecule type" value="Genomic_DNA"/>
</dbReference>
<organism evidence="1 2">
    <name type="scientific">Pontiella desulfatans</name>
    <dbReference type="NCBI Taxonomy" id="2750659"/>
    <lineage>
        <taxon>Bacteria</taxon>
        <taxon>Pseudomonadati</taxon>
        <taxon>Kiritimatiellota</taxon>
        <taxon>Kiritimatiellia</taxon>
        <taxon>Kiritimatiellales</taxon>
        <taxon>Pontiellaceae</taxon>
        <taxon>Pontiella</taxon>
    </lineage>
</organism>
<accession>A0A6C2UCE7</accession>